<proteinExistence type="predicted"/>
<dbReference type="InterPro" id="IPR002477">
    <property type="entry name" value="Peptidoglycan-bd-like"/>
</dbReference>
<evidence type="ECO:0000259" key="2">
    <source>
        <dbReference type="Pfam" id="PF01471"/>
    </source>
</evidence>
<evidence type="ECO:0000256" key="1">
    <source>
        <dbReference type="SAM" id="MobiDB-lite"/>
    </source>
</evidence>
<feature type="compositionally biased region" description="Basic and acidic residues" evidence="1">
    <location>
        <begin position="19"/>
        <end position="37"/>
    </location>
</feature>
<gene>
    <name evidence="3" type="ORF">ACIGW0_22230</name>
</gene>
<dbReference type="EMBL" id="JBITYT010000010">
    <property type="protein sequence ID" value="MFI9122092.1"/>
    <property type="molecule type" value="Genomic_DNA"/>
</dbReference>
<sequence length="295" mass="30185">MRNRAAPTAAVASATREPAGAEHRGERVFGKVAEPHPDGTGPRGQDIELFDATVRLPKVPSGAAEAPAHGPRRSRRARAAAPAWRSMPLPLMLAGALSAGLGAAVAVWVSAEPDSVPASHPSVSLPVLATRAPFPARETASDAPPSPAASTTRRAPSATPTPSPSDSASSEAPSPGTTAPSPAPSPSTAAASSPAAAPTPTSSSSHRHRPSHPGRDGEGRGGGRRGELGRGSSGPEVVDLQRRLQDLQLYVGPADGIFGESVEAALRRYQVSRYIPQEEGVYGPLTRAVLHAETD</sequence>
<dbReference type="InterPro" id="IPR036366">
    <property type="entry name" value="PGBDSf"/>
</dbReference>
<dbReference type="Proteomes" id="UP001614391">
    <property type="component" value="Unassembled WGS sequence"/>
</dbReference>
<reference evidence="3 4" key="1">
    <citation type="submission" date="2024-10" db="EMBL/GenBank/DDBJ databases">
        <title>The Natural Products Discovery Center: Release of the First 8490 Sequenced Strains for Exploring Actinobacteria Biosynthetic Diversity.</title>
        <authorList>
            <person name="Kalkreuter E."/>
            <person name="Kautsar S.A."/>
            <person name="Yang D."/>
            <person name="Bader C.D."/>
            <person name="Teijaro C.N."/>
            <person name="Fluegel L."/>
            <person name="Davis C.M."/>
            <person name="Simpson J.R."/>
            <person name="Lauterbach L."/>
            <person name="Steele A.D."/>
            <person name="Gui C."/>
            <person name="Meng S."/>
            <person name="Li G."/>
            <person name="Viehrig K."/>
            <person name="Ye F."/>
            <person name="Su P."/>
            <person name="Kiefer A.F."/>
            <person name="Nichols A."/>
            <person name="Cepeda A.J."/>
            <person name="Yan W."/>
            <person name="Fan B."/>
            <person name="Jiang Y."/>
            <person name="Adhikari A."/>
            <person name="Zheng C.-J."/>
            <person name="Schuster L."/>
            <person name="Cowan T.M."/>
            <person name="Smanski M.J."/>
            <person name="Chevrette M.G."/>
            <person name="De Carvalho L.P.S."/>
            <person name="Shen B."/>
        </authorList>
    </citation>
    <scope>NUCLEOTIDE SEQUENCE [LARGE SCALE GENOMIC DNA]</scope>
    <source>
        <strain evidence="3 4">NPDC053346</strain>
    </source>
</reference>
<feature type="compositionally biased region" description="Low complexity" evidence="1">
    <location>
        <begin position="148"/>
        <end position="204"/>
    </location>
</feature>
<feature type="region of interest" description="Disordered" evidence="1">
    <location>
        <begin position="135"/>
        <end position="239"/>
    </location>
</feature>
<comment type="caution">
    <text evidence="3">The sequence shown here is derived from an EMBL/GenBank/DDBJ whole genome shotgun (WGS) entry which is preliminary data.</text>
</comment>
<dbReference type="InterPro" id="IPR036365">
    <property type="entry name" value="PGBD-like_sf"/>
</dbReference>
<dbReference type="RefSeq" id="WP_399617439.1">
    <property type="nucleotide sequence ID" value="NZ_JBITYT010000010.1"/>
</dbReference>
<feature type="region of interest" description="Disordered" evidence="1">
    <location>
        <begin position="58"/>
        <end position="83"/>
    </location>
</feature>
<evidence type="ECO:0000313" key="3">
    <source>
        <dbReference type="EMBL" id="MFI9122092.1"/>
    </source>
</evidence>
<name>A0ABW8CYA4_STRBI</name>
<feature type="domain" description="Peptidoglycan binding-like" evidence="2">
    <location>
        <begin position="233"/>
        <end position="290"/>
    </location>
</feature>
<dbReference type="Gene3D" id="1.10.101.10">
    <property type="entry name" value="PGBD-like superfamily/PGBD"/>
    <property type="match status" value="1"/>
</dbReference>
<keyword evidence="4" id="KW-1185">Reference proteome</keyword>
<feature type="compositionally biased region" description="Low complexity" evidence="1">
    <location>
        <begin position="1"/>
        <end position="14"/>
    </location>
</feature>
<accession>A0ABW8CYA4</accession>
<organism evidence="3 4">
    <name type="scientific">Streptomyces bikiniensis</name>
    <dbReference type="NCBI Taxonomy" id="1896"/>
    <lineage>
        <taxon>Bacteria</taxon>
        <taxon>Bacillati</taxon>
        <taxon>Actinomycetota</taxon>
        <taxon>Actinomycetes</taxon>
        <taxon>Kitasatosporales</taxon>
        <taxon>Streptomycetaceae</taxon>
        <taxon>Streptomyces</taxon>
    </lineage>
</organism>
<evidence type="ECO:0000313" key="4">
    <source>
        <dbReference type="Proteomes" id="UP001614391"/>
    </source>
</evidence>
<dbReference type="Pfam" id="PF01471">
    <property type="entry name" value="PG_binding_1"/>
    <property type="match status" value="1"/>
</dbReference>
<protein>
    <submittedName>
        <fullName evidence="3">Peptidoglycan-binding protein</fullName>
    </submittedName>
</protein>
<dbReference type="SUPFAM" id="SSF47090">
    <property type="entry name" value="PGBD-like"/>
    <property type="match status" value="1"/>
</dbReference>
<feature type="region of interest" description="Disordered" evidence="1">
    <location>
        <begin position="1"/>
        <end position="45"/>
    </location>
</feature>
<feature type="compositionally biased region" description="Basic and acidic residues" evidence="1">
    <location>
        <begin position="213"/>
        <end position="228"/>
    </location>
</feature>